<organism evidence="1 2">
    <name type="scientific">Devosia enhydra</name>
    <dbReference type="NCBI Taxonomy" id="665118"/>
    <lineage>
        <taxon>Bacteria</taxon>
        <taxon>Pseudomonadati</taxon>
        <taxon>Pseudomonadota</taxon>
        <taxon>Alphaproteobacteria</taxon>
        <taxon>Hyphomicrobiales</taxon>
        <taxon>Devosiaceae</taxon>
        <taxon>Devosia</taxon>
    </lineage>
</organism>
<dbReference type="STRING" id="665118.SAMN02983003_3858"/>
<sequence length="121" mass="13225">MQRALYLIGYAAEFEGYHLDSQTAGQMRQWLFDLAPLVASDVAGSIATLDVCLGMGSAAALLFPAVDECGPDRISYTKMLAAQLSILLHRRQLLQRGEPLLRALTLGQIWRAADAAPHAYH</sequence>
<gene>
    <name evidence="1" type="ORF">SAMN02983003_3858</name>
</gene>
<reference evidence="1 2" key="1">
    <citation type="submission" date="2016-11" db="EMBL/GenBank/DDBJ databases">
        <authorList>
            <person name="Jaros S."/>
            <person name="Januszkiewicz K."/>
            <person name="Wedrychowicz H."/>
        </authorList>
    </citation>
    <scope>NUCLEOTIDE SEQUENCE [LARGE SCALE GENOMIC DNA]</scope>
    <source>
        <strain evidence="1 2">ATCC 23634</strain>
    </source>
</reference>
<dbReference type="EMBL" id="FPKU01000004">
    <property type="protein sequence ID" value="SFZ86664.1"/>
    <property type="molecule type" value="Genomic_DNA"/>
</dbReference>
<evidence type="ECO:0000313" key="1">
    <source>
        <dbReference type="EMBL" id="SFZ86664.1"/>
    </source>
</evidence>
<dbReference type="Proteomes" id="UP000183447">
    <property type="component" value="Unassembled WGS sequence"/>
</dbReference>
<keyword evidence="2" id="KW-1185">Reference proteome</keyword>
<evidence type="ECO:0000313" key="2">
    <source>
        <dbReference type="Proteomes" id="UP000183447"/>
    </source>
</evidence>
<protein>
    <submittedName>
        <fullName evidence="1">Uncharacterized protein</fullName>
    </submittedName>
</protein>
<name>A0A1K2I2W6_9HYPH</name>
<dbReference type="AlphaFoldDB" id="A0A1K2I2W6"/>
<accession>A0A1K2I2W6</accession>
<proteinExistence type="predicted"/>